<reference evidence="2" key="1">
    <citation type="submission" date="2018-11" db="EMBL/GenBank/DDBJ databases">
        <authorList>
            <consortium name="Pathogen Informatics"/>
        </authorList>
    </citation>
    <scope>NUCLEOTIDE SEQUENCE</scope>
</reference>
<evidence type="ECO:0000313" key="2">
    <source>
        <dbReference type="EMBL" id="VEL31924.1"/>
    </source>
</evidence>
<evidence type="ECO:0000256" key="1">
    <source>
        <dbReference type="SAM" id="Phobius"/>
    </source>
</evidence>
<sequence>MSTVGTIPGFVGVSLTGYILEKTHKWSVVFYVTSALNIIGGLFYLGYGSAEAIV</sequence>
<keyword evidence="1" id="KW-0812">Transmembrane</keyword>
<comment type="caution">
    <text evidence="2">The sequence shown here is derived from an EMBL/GenBank/DDBJ whole genome shotgun (WGS) entry which is preliminary data.</text>
</comment>
<accession>A0A448X9Y1</accession>
<evidence type="ECO:0008006" key="4">
    <source>
        <dbReference type="Google" id="ProtNLM"/>
    </source>
</evidence>
<evidence type="ECO:0000313" key="3">
    <source>
        <dbReference type="Proteomes" id="UP000784294"/>
    </source>
</evidence>
<dbReference type="AlphaFoldDB" id="A0A448X9Y1"/>
<dbReference type="Proteomes" id="UP000784294">
    <property type="component" value="Unassembled WGS sequence"/>
</dbReference>
<feature type="transmembrane region" description="Helical" evidence="1">
    <location>
        <begin position="28"/>
        <end position="47"/>
    </location>
</feature>
<dbReference type="Gene3D" id="1.20.1250.20">
    <property type="entry name" value="MFS general substrate transporter like domains"/>
    <property type="match status" value="1"/>
</dbReference>
<keyword evidence="1" id="KW-0472">Membrane</keyword>
<dbReference type="EMBL" id="CAAALY010128106">
    <property type="protein sequence ID" value="VEL31924.1"/>
    <property type="molecule type" value="Genomic_DNA"/>
</dbReference>
<dbReference type="SUPFAM" id="SSF103473">
    <property type="entry name" value="MFS general substrate transporter"/>
    <property type="match status" value="1"/>
</dbReference>
<keyword evidence="3" id="KW-1185">Reference proteome</keyword>
<gene>
    <name evidence="2" type="ORF">PXEA_LOCUS25364</name>
</gene>
<protein>
    <recommendedName>
        <fullName evidence="4">Major facilitator superfamily (MFS) profile domain-containing protein</fullName>
    </recommendedName>
</protein>
<dbReference type="OrthoDB" id="2985014at2759"/>
<proteinExistence type="predicted"/>
<name>A0A448X9Y1_9PLAT</name>
<dbReference type="InterPro" id="IPR036259">
    <property type="entry name" value="MFS_trans_sf"/>
</dbReference>
<keyword evidence="1" id="KW-1133">Transmembrane helix</keyword>
<organism evidence="2 3">
    <name type="scientific">Protopolystoma xenopodis</name>
    <dbReference type="NCBI Taxonomy" id="117903"/>
    <lineage>
        <taxon>Eukaryota</taxon>
        <taxon>Metazoa</taxon>
        <taxon>Spiralia</taxon>
        <taxon>Lophotrochozoa</taxon>
        <taxon>Platyhelminthes</taxon>
        <taxon>Monogenea</taxon>
        <taxon>Polyopisthocotylea</taxon>
        <taxon>Polystomatidea</taxon>
        <taxon>Polystomatidae</taxon>
        <taxon>Protopolystoma</taxon>
    </lineage>
</organism>